<name>A0A1I6NSG3_9GAMM</name>
<evidence type="ECO:0000313" key="2">
    <source>
        <dbReference type="Proteomes" id="UP000182827"/>
    </source>
</evidence>
<dbReference type="InterPro" id="IPR009100">
    <property type="entry name" value="AcylCoA_DH/oxidase_NM_dom_sf"/>
</dbReference>
<dbReference type="GO" id="GO:0050660">
    <property type="term" value="F:flavin adenine dinucleotide binding"/>
    <property type="evidence" value="ECO:0007669"/>
    <property type="project" value="InterPro"/>
</dbReference>
<sequence>MTIQTNQNLSLGSNYEQVAAKFRPLFQRIEAGTLEREKNRILPHEQIQWLKEAGFGAVRVPKAFGGKVYHKSNCFSC</sequence>
<protein>
    <recommendedName>
        <fullName evidence="3">Acyl-CoA dehydrogenase, N-terminal domain</fullName>
    </recommendedName>
</protein>
<accession>A0A1I6NSG3</accession>
<dbReference type="Proteomes" id="UP000182827">
    <property type="component" value="Unassembled WGS sequence"/>
</dbReference>
<evidence type="ECO:0008006" key="3">
    <source>
        <dbReference type="Google" id="ProtNLM"/>
    </source>
</evidence>
<keyword evidence="2" id="KW-1185">Reference proteome</keyword>
<gene>
    <name evidence="1" type="ORF">SAMN05444586_1001114</name>
</gene>
<dbReference type="InterPro" id="IPR037069">
    <property type="entry name" value="AcylCoA_DH/ox_N_sf"/>
</dbReference>
<dbReference type="SUPFAM" id="SSF56645">
    <property type="entry name" value="Acyl-CoA dehydrogenase NM domain-like"/>
    <property type="match status" value="1"/>
</dbReference>
<dbReference type="GO" id="GO:0016627">
    <property type="term" value="F:oxidoreductase activity, acting on the CH-CH group of donors"/>
    <property type="evidence" value="ECO:0007669"/>
    <property type="project" value="InterPro"/>
</dbReference>
<proteinExistence type="predicted"/>
<dbReference type="AlphaFoldDB" id="A0A1I6NSG3"/>
<reference evidence="2" key="1">
    <citation type="submission" date="2016-10" db="EMBL/GenBank/DDBJ databases">
        <authorList>
            <person name="Varghese N."/>
            <person name="Submissions S."/>
        </authorList>
    </citation>
    <scope>NUCLEOTIDE SEQUENCE [LARGE SCALE GENOMIC DNA]</scope>
    <source>
        <strain evidence="2">ANC 5076</strain>
    </source>
</reference>
<dbReference type="Gene3D" id="1.10.540.10">
    <property type="entry name" value="Acyl-CoA dehydrogenase/oxidase, N-terminal domain"/>
    <property type="match status" value="1"/>
</dbReference>
<organism evidence="1 2">
    <name type="scientific">Acinetobacter bohemicus</name>
    <dbReference type="NCBI Taxonomy" id="1435036"/>
    <lineage>
        <taxon>Bacteria</taxon>
        <taxon>Pseudomonadati</taxon>
        <taxon>Pseudomonadota</taxon>
        <taxon>Gammaproteobacteria</taxon>
        <taxon>Moraxellales</taxon>
        <taxon>Moraxellaceae</taxon>
        <taxon>Acinetobacter</taxon>
    </lineage>
</organism>
<dbReference type="EMBL" id="FOZU01000001">
    <property type="protein sequence ID" value="SFS30942.1"/>
    <property type="molecule type" value="Genomic_DNA"/>
</dbReference>
<evidence type="ECO:0000313" key="1">
    <source>
        <dbReference type="EMBL" id="SFS30942.1"/>
    </source>
</evidence>